<organism evidence="1 2">
    <name type="scientific">Chaenocephalus aceratus</name>
    <name type="common">Blackfin icefish</name>
    <name type="synonym">Chaenichthys aceratus</name>
    <dbReference type="NCBI Taxonomy" id="36190"/>
    <lineage>
        <taxon>Eukaryota</taxon>
        <taxon>Metazoa</taxon>
        <taxon>Chordata</taxon>
        <taxon>Craniata</taxon>
        <taxon>Vertebrata</taxon>
        <taxon>Euteleostomi</taxon>
        <taxon>Actinopterygii</taxon>
        <taxon>Neopterygii</taxon>
        <taxon>Teleostei</taxon>
        <taxon>Neoteleostei</taxon>
        <taxon>Acanthomorphata</taxon>
        <taxon>Eupercaria</taxon>
        <taxon>Perciformes</taxon>
        <taxon>Notothenioidei</taxon>
        <taxon>Channichthyidae</taxon>
        <taxon>Chaenocephalus</taxon>
    </lineage>
</organism>
<comment type="caution">
    <text evidence="1">The sequence shown here is derived from an EMBL/GenBank/DDBJ whole genome shotgun (WGS) entry which is preliminary data.</text>
</comment>
<proteinExistence type="predicted"/>
<dbReference type="Proteomes" id="UP001057452">
    <property type="component" value="Chromosome 8"/>
</dbReference>
<reference evidence="1" key="1">
    <citation type="submission" date="2022-05" db="EMBL/GenBank/DDBJ databases">
        <title>Chromosome-level genome of Chaenocephalus aceratus.</title>
        <authorList>
            <person name="Park H."/>
        </authorList>
    </citation>
    <scope>NUCLEOTIDE SEQUENCE</scope>
    <source>
        <strain evidence="1">KU_202001</strain>
    </source>
</reference>
<evidence type="ECO:0000313" key="2">
    <source>
        <dbReference type="Proteomes" id="UP001057452"/>
    </source>
</evidence>
<evidence type="ECO:0000313" key="1">
    <source>
        <dbReference type="EMBL" id="KAI4821996.1"/>
    </source>
</evidence>
<name>A0ACB9X772_CHAAC</name>
<keyword evidence="2" id="KW-1185">Reference proteome</keyword>
<dbReference type="EMBL" id="CM043792">
    <property type="protein sequence ID" value="KAI4821996.1"/>
    <property type="molecule type" value="Genomic_DNA"/>
</dbReference>
<sequence length="102" mass="10682">MGNAESRWVKQTKTYHRYLTELTADVIEGSTGTGCPRGVVREYGDDKVTDLDPLLGSGSPQDISTVRMVVKSGKLWCGGARQVLASAGGCGGRGPEVALSPA</sequence>
<protein>
    <submittedName>
        <fullName evidence="1">Uncharacterized protein</fullName>
    </submittedName>
</protein>
<accession>A0ACB9X772</accession>
<gene>
    <name evidence="1" type="ORF">KUCAC02_007564</name>
</gene>